<keyword evidence="1" id="KW-0732">Signal</keyword>
<feature type="signal peptide" evidence="1">
    <location>
        <begin position="1"/>
        <end position="16"/>
    </location>
</feature>
<keyword evidence="3" id="KW-1185">Reference proteome</keyword>
<gene>
    <name evidence="2" type="ORF">QR680_015744</name>
</gene>
<protein>
    <submittedName>
        <fullName evidence="2">Uncharacterized protein</fullName>
    </submittedName>
</protein>
<dbReference type="EMBL" id="JAUCMV010000004">
    <property type="protein sequence ID" value="KAK0401369.1"/>
    <property type="molecule type" value="Genomic_DNA"/>
</dbReference>
<dbReference type="AlphaFoldDB" id="A0AA39H9T1"/>
<evidence type="ECO:0000313" key="3">
    <source>
        <dbReference type="Proteomes" id="UP001175271"/>
    </source>
</evidence>
<accession>A0AA39H9T1</accession>
<name>A0AA39H9T1_9BILA</name>
<evidence type="ECO:0000313" key="2">
    <source>
        <dbReference type="EMBL" id="KAK0401369.1"/>
    </source>
</evidence>
<reference evidence="2" key="1">
    <citation type="submission" date="2023-06" db="EMBL/GenBank/DDBJ databases">
        <title>Genomic analysis of the entomopathogenic nematode Steinernema hermaphroditum.</title>
        <authorList>
            <person name="Schwarz E.M."/>
            <person name="Heppert J.K."/>
            <person name="Baniya A."/>
            <person name="Schwartz H.T."/>
            <person name="Tan C.-H."/>
            <person name="Antoshechkin I."/>
            <person name="Sternberg P.W."/>
            <person name="Goodrich-Blair H."/>
            <person name="Dillman A.R."/>
        </authorList>
    </citation>
    <scope>NUCLEOTIDE SEQUENCE</scope>
    <source>
        <strain evidence="2">PS9179</strain>
        <tissue evidence="2">Whole animal</tissue>
    </source>
</reference>
<proteinExistence type="predicted"/>
<dbReference type="Proteomes" id="UP001175271">
    <property type="component" value="Unassembled WGS sequence"/>
</dbReference>
<evidence type="ECO:0000256" key="1">
    <source>
        <dbReference type="SAM" id="SignalP"/>
    </source>
</evidence>
<feature type="chain" id="PRO_5041297503" evidence="1">
    <location>
        <begin position="17"/>
        <end position="177"/>
    </location>
</feature>
<comment type="caution">
    <text evidence="2">The sequence shown here is derived from an EMBL/GenBank/DDBJ whole genome shotgun (WGS) entry which is preliminary data.</text>
</comment>
<organism evidence="2 3">
    <name type="scientific">Steinernema hermaphroditum</name>
    <dbReference type="NCBI Taxonomy" id="289476"/>
    <lineage>
        <taxon>Eukaryota</taxon>
        <taxon>Metazoa</taxon>
        <taxon>Ecdysozoa</taxon>
        <taxon>Nematoda</taxon>
        <taxon>Chromadorea</taxon>
        <taxon>Rhabditida</taxon>
        <taxon>Tylenchina</taxon>
        <taxon>Panagrolaimomorpha</taxon>
        <taxon>Strongyloidoidea</taxon>
        <taxon>Steinernematidae</taxon>
        <taxon>Steinernema</taxon>
    </lineage>
</organism>
<sequence>MYIAAVVLLVVAAANAQDVNSLASYINNYVSNMPTSNDIVNVANALANQLCSGATLQQIADNLRQTVVNNVGGTTAAKGMAVGQQLHDDLGNDESAVQNAVSNAGMNLATPVYNDLVQYCSSGTAAVLSAANNYANQQYAQQVIDQMVQAVSSVNANDWTICRNDLANYVFFSNYGY</sequence>